<gene>
    <name evidence="1" type="ORF">H4R34_002089</name>
</gene>
<dbReference type="OrthoDB" id="2123952at2759"/>
<proteinExistence type="predicted"/>
<reference evidence="1" key="1">
    <citation type="submission" date="2022-07" db="EMBL/GenBank/DDBJ databases">
        <title>Phylogenomic reconstructions and comparative analyses of Kickxellomycotina fungi.</title>
        <authorList>
            <person name="Reynolds N.K."/>
            <person name="Stajich J.E."/>
            <person name="Barry K."/>
            <person name="Grigoriev I.V."/>
            <person name="Crous P."/>
            <person name="Smith M.E."/>
        </authorList>
    </citation>
    <scope>NUCLEOTIDE SEQUENCE</scope>
    <source>
        <strain evidence="1">RSA 567</strain>
    </source>
</reference>
<name>A0A9W8B3E2_9FUNG</name>
<accession>A0A9W8B3E2</accession>
<sequence length="399" mass="45196">MLETIDSPSIYTLVAYQTLEMVAKTLLMMEVANTCNGLAIRTSISLGLHRLDSPAARINDLPLPKAIWSHAPCLQYCRSLLWTTLYLHFRQCINFYTLPVLSLQECAVQLPFAATTTPAWAFTDKPASDVLLSAEDLLNQDFAQLDVCNVPLPSAQSSALPAPNELGVLPCIVPNTVGYLFTHPHHYKLIGLMEQVAKLGARKALDEQLAWAELESLQTQLEKWYAILQHVSPLPDLDTLPRKPRMTPARGQTLTALLSMYCMYYPVLSAVFRESPKTTNAPSFDETTGKRCNQVLWQLATTFYHNVFPYLQRLPSAYQTDQQADTILTMVHILCTEYLRRNPKTMKPCADGIRQYLLWFHHHGQHSLQYRLLGLMLRTRFPLSKELLVGSSKFRREGS</sequence>
<evidence type="ECO:0008006" key="3">
    <source>
        <dbReference type="Google" id="ProtNLM"/>
    </source>
</evidence>
<dbReference type="CDD" id="cd12148">
    <property type="entry name" value="fungal_TF_MHR"/>
    <property type="match status" value="1"/>
</dbReference>
<dbReference type="AlphaFoldDB" id="A0A9W8B3E2"/>
<comment type="caution">
    <text evidence="1">The sequence shown here is derived from an EMBL/GenBank/DDBJ whole genome shotgun (WGS) entry which is preliminary data.</text>
</comment>
<evidence type="ECO:0000313" key="2">
    <source>
        <dbReference type="Proteomes" id="UP001151582"/>
    </source>
</evidence>
<dbReference type="Proteomes" id="UP001151582">
    <property type="component" value="Unassembled WGS sequence"/>
</dbReference>
<keyword evidence="2" id="KW-1185">Reference proteome</keyword>
<organism evidence="1 2">
    <name type="scientific">Dimargaris verticillata</name>
    <dbReference type="NCBI Taxonomy" id="2761393"/>
    <lineage>
        <taxon>Eukaryota</taxon>
        <taxon>Fungi</taxon>
        <taxon>Fungi incertae sedis</taxon>
        <taxon>Zoopagomycota</taxon>
        <taxon>Kickxellomycotina</taxon>
        <taxon>Dimargaritomycetes</taxon>
        <taxon>Dimargaritales</taxon>
        <taxon>Dimargaritaceae</taxon>
        <taxon>Dimargaris</taxon>
    </lineage>
</organism>
<protein>
    <recommendedName>
        <fullName evidence="3">Transcription factor domain-containing protein</fullName>
    </recommendedName>
</protein>
<evidence type="ECO:0000313" key="1">
    <source>
        <dbReference type="EMBL" id="KAJ1981381.1"/>
    </source>
</evidence>
<dbReference type="EMBL" id="JANBQB010000127">
    <property type="protein sequence ID" value="KAJ1981381.1"/>
    <property type="molecule type" value="Genomic_DNA"/>
</dbReference>